<feature type="transmembrane region" description="Helical" evidence="2">
    <location>
        <begin position="20"/>
        <end position="38"/>
    </location>
</feature>
<accession>A0A9X1U0B5</accession>
<sequence>MSERPEATTPAPAPWWRRPPVLVLLGALVLILAIVLALSGSDRTAKPMPPNGDVLGPAQGESAEAYGQRAGESLEEALAGWPEEESWALVTFHRPVSGATAGDVSAPIQRVSAVLSGGGAPVVVPEPVAGTSRAETFARVGMGGEDAPISGLVVWDRPSVLRAVAEEPTVLSVEVLPSDAQWGRFGVRPPSWGDAAPHP</sequence>
<dbReference type="Proteomes" id="UP001139336">
    <property type="component" value="Unassembled WGS sequence"/>
</dbReference>
<dbReference type="EMBL" id="JAKGSI010000002">
    <property type="protein sequence ID" value="MCF4006303.1"/>
    <property type="molecule type" value="Genomic_DNA"/>
</dbReference>
<name>A0A9X1U0B5_9CORY</name>
<keyword evidence="2" id="KW-1133">Transmembrane helix</keyword>
<evidence type="ECO:0000313" key="4">
    <source>
        <dbReference type="Proteomes" id="UP001139336"/>
    </source>
</evidence>
<reference evidence="3" key="1">
    <citation type="submission" date="2022-01" db="EMBL/GenBank/DDBJ databases">
        <title>Corynebacterium sp. nov isolated from isolated from the feces of the greater white-fronted geese (Anser albifrons) at Poyang Lake, PR China.</title>
        <authorList>
            <person name="Liu Q."/>
        </authorList>
    </citation>
    <scope>NUCLEOTIDE SEQUENCE</scope>
    <source>
        <strain evidence="3">JCM 32435</strain>
    </source>
</reference>
<evidence type="ECO:0000256" key="2">
    <source>
        <dbReference type="SAM" id="Phobius"/>
    </source>
</evidence>
<keyword evidence="2" id="KW-0812">Transmembrane</keyword>
<protein>
    <submittedName>
        <fullName evidence="3">Uncharacterized protein</fullName>
    </submittedName>
</protein>
<proteinExistence type="predicted"/>
<keyword evidence="4" id="KW-1185">Reference proteome</keyword>
<comment type="caution">
    <text evidence="3">The sequence shown here is derived from an EMBL/GenBank/DDBJ whole genome shotgun (WGS) entry which is preliminary data.</text>
</comment>
<dbReference type="RefSeq" id="WP_236118115.1">
    <property type="nucleotide sequence ID" value="NZ_JAKGSI010000002.1"/>
</dbReference>
<keyword evidence="2" id="KW-0472">Membrane</keyword>
<feature type="region of interest" description="Disordered" evidence="1">
    <location>
        <begin position="42"/>
        <end position="69"/>
    </location>
</feature>
<evidence type="ECO:0000256" key="1">
    <source>
        <dbReference type="SAM" id="MobiDB-lite"/>
    </source>
</evidence>
<evidence type="ECO:0000313" key="3">
    <source>
        <dbReference type="EMBL" id="MCF4006303.1"/>
    </source>
</evidence>
<dbReference type="AlphaFoldDB" id="A0A9X1U0B5"/>
<gene>
    <name evidence="3" type="ORF">L1O03_03800</name>
</gene>
<organism evidence="3 4">
    <name type="scientific">Corynebacterium uropygiale</name>
    <dbReference type="NCBI Taxonomy" id="1775911"/>
    <lineage>
        <taxon>Bacteria</taxon>
        <taxon>Bacillati</taxon>
        <taxon>Actinomycetota</taxon>
        <taxon>Actinomycetes</taxon>
        <taxon>Mycobacteriales</taxon>
        <taxon>Corynebacteriaceae</taxon>
        <taxon>Corynebacterium</taxon>
    </lineage>
</organism>